<evidence type="ECO:0000256" key="3">
    <source>
        <dbReference type="ARBA" id="ARBA00012083"/>
    </source>
</evidence>
<name>D2V919_NAEGR</name>
<keyword evidence="4 5" id="KW-0413">Isomerase</keyword>
<dbReference type="GeneID" id="8848809"/>
<dbReference type="EC" id="5.1.3.15" evidence="3 5"/>
<dbReference type="GO" id="GO:0030246">
    <property type="term" value="F:carbohydrate binding"/>
    <property type="evidence" value="ECO:0007669"/>
    <property type="project" value="UniProtKB-UniRule"/>
</dbReference>
<feature type="active site" evidence="6">
    <location>
        <position position="166"/>
    </location>
</feature>
<feature type="active site" evidence="6">
    <location>
        <position position="282"/>
    </location>
</feature>
<dbReference type="RefSeq" id="XP_002679644.1">
    <property type="nucleotide sequence ID" value="XM_002679598.1"/>
</dbReference>
<evidence type="ECO:0000256" key="5">
    <source>
        <dbReference type="PIRNR" id="PIRNR016020"/>
    </source>
</evidence>
<comment type="catalytic activity">
    <reaction evidence="1">
        <text>alpha-D-glucose 6-phosphate = beta-D-glucose 6-phosphate</text>
        <dbReference type="Rhea" id="RHEA:16249"/>
        <dbReference type="ChEBI" id="CHEBI:58225"/>
        <dbReference type="ChEBI" id="CHEBI:58247"/>
        <dbReference type="EC" id="5.1.3.15"/>
    </reaction>
</comment>
<dbReference type="SUPFAM" id="SSF74650">
    <property type="entry name" value="Galactose mutarotase-like"/>
    <property type="match status" value="1"/>
</dbReference>
<dbReference type="PANTHER" id="PTHR11122:SF13">
    <property type="entry name" value="GLUCOSE-6-PHOSPHATE 1-EPIMERASE"/>
    <property type="match status" value="1"/>
</dbReference>
<dbReference type="InterPro" id="IPR014718">
    <property type="entry name" value="GH-type_carb-bd"/>
</dbReference>
<dbReference type="EMBL" id="GG738857">
    <property type="protein sequence ID" value="EFC46900.1"/>
    <property type="molecule type" value="Genomic_DNA"/>
</dbReference>
<dbReference type="InterPro" id="IPR011013">
    <property type="entry name" value="Gal_mutarotase_sf_dom"/>
</dbReference>
<comment type="similarity">
    <text evidence="2 5">Belongs to the glucose-6-phosphate 1-epimerase family.</text>
</comment>
<sequence length="314" mass="35237">MLRITSPNGKSQCDVHLHGAHLTSYRCTSPNSSEALNDEVIFVSEKAIFATDKAIRGGVPICFPQFSDKGPLSMSHGFARNVLWEVVDQKIGSLESVGTLKMIKSGAYRGQNKDIAKMMADYDGLDVFLIVSLTDNHLDMSLKVVDATNGQSTNWDVISSFTFAFHNYFRIGDIRKAHIDGVHNNHHHVQYVDKINKSATIIAPSEPIVISEEVDRVYLDMLDDIRSVIVDESGDSHTTREIHIDQQANTAQNVVVWNLWQEKCKKMADMKPEDYEKFVCVEVGQIQTPIKLEKGGEFVATQRIYSAYKNNSKL</sequence>
<reference evidence="7 8" key="1">
    <citation type="journal article" date="2010" name="Cell">
        <title>The genome of Naegleria gruberi illuminates early eukaryotic versatility.</title>
        <authorList>
            <person name="Fritz-Laylin L.K."/>
            <person name="Prochnik S.E."/>
            <person name="Ginger M.L."/>
            <person name="Dacks J.B."/>
            <person name="Carpenter M.L."/>
            <person name="Field M.C."/>
            <person name="Kuo A."/>
            <person name="Paredez A."/>
            <person name="Chapman J."/>
            <person name="Pham J."/>
            <person name="Shu S."/>
            <person name="Neupane R."/>
            <person name="Cipriano M."/>
            <person name="Mancuso J."/>
            <person name="Tu H."/>
            <person name="Salamov A."/>
            <person name="Lindquist E."/>
            <person name="Shapiro H."/>
            <person name="Lucas S."/>
            <person name="Grigoriev I.V."/>
            <person name="Cande W.Z."/>
            <person name="Fulton C."/>
            <person name="Rokhsar D.S."/>
            <person name="Dawson S.C."/>
        </authorList>
    </citation>
    <scope>NUCLEOTIDE SEQUENCE [LARGE SCALE GENOMIC DNA]</scope>
    <source>
        <strain evidence="7 8">NEG-M</strain>
    </source>
</reference>
<dbReference type="eggNOG" id="KOG1594">
    <property type="taxonomic scope" value="Eukaryota"/>
</dbReference>
<dbReference type="Proteomes" id="UP000006671">
    <property type="component" value="Unassembled WGS sequence"/>
</dbReference>
<evidence type="ECO:0000256" key="2">
    <source>
        <dbReference type="ARBA" id="ARBA00005866"/>
    </source>
</evidence>
<evidence type="ECO:0000313" key="8">
    <source>
        <dbReference type="Proteomes" id="UP000006671"/>
    </source>
</evidence>
<evidence type="ECO:0000256" key="6">
    <source>
        <dbReference type="PIRSR" id="PIRSR016020-1"/>
    </source>
</evidence>
<dbReference type="InterPro" id="IPR025532">
    <property type="entry name" value="G6P_1-epimerase"/>
</dbReference>
<evidence type="ECO:0000256" key="4">
    <source>
        <dbReference type="ARBA" id="ARBA00023235"/>
    </source>
</evidence>
<dbReference type="PANTHER" id="PTHR11122">
    <property type="entry name" value="APOSPORY-ASSOCIATED PROTEIN C-RELATED"/>
    <property type="match status" value="1"/>
</dbReference>
<evidence type="ECO:0000313" key="7">
    <source>
        <dbReference type="EMBL" id="EFC46900.1"/>
    </source>
</evidence>
<dbReference type="InterPro" id="IPR008183">
    <property type="entry name" value="Aldose_1/G6P_1-epimerase"/>
</dbReference>
<dbReference type="GO" id="GO:0005737">
    <property type="term" value="C:cytoplasm"/>
    <property type="evidence" value="ECO:0007669"/>
    <property type="project" value="TreeGrafter"/>
</dbReference>
<dbReference type="Pfam" id="PF01263">
    <property type="entry name" value="Aldose_epim"/>
    <property type="match status" value="1"/>
</dbReference>
<dbReference type="KEGG" id="ngr:NAEGRDRAFT_44414"/>
<protein>
    <recommendedName>
        <fullName evidence="3 5">glucose-6-phosphate 1-epimerase</fullName>
        <ecNumber evidence="3 5">5.1.3.15</ecNumber>
    </recommendedName>
</protein>
<dbReference type="GO" id="GO:0005975">
    <property type="term" value="P:carbohydrate metabolic process"/>
    <property type="evidence" value="ECO:0007669"/>
    <property type="project" value="InterPro"/>
</dbReference>
<dbReference type="STRING" id="5762.D2V919"/>
<dbReference type="OMA" id="TQALHSY"/>
<organism evidence="8">
    <name type="scientific">Naegleria gruberi</name>
    <name type="common">Amoeba</name>
    <dbReference type="NCBI Taxonomy" id="5762"/>
    <lineage>
        <taxon>Eukaryota</taxon>
        <taxon>Discoba</taxon>
        <taxon>Heterolobosea</taxon>
        <taxon>Tetramitia</taxon>
        <taxon>Eutetramitia</taxon>
        <taxon>Vahlkampfiidae</taxon>
        <taxon>Naegleria</taxon>
    </lineage>
</organism>
<proteinExistence type="inferred from homology"/>
<dbReference type="PIRSF" id="PIRSF016020">
    <property type="entry name" value="PHexose_mutarotase"/>
    <property type="match status" value="1"/>
</dbReference>
<dbReference type="GO" id="GO:0047938">
    <property type="term" value="F:glucose-6-phosphate 1-epimerase activity"/>
    <property type="evidence" value="ECO:0007669"/>
    <property type="project" value="UniProtKB-UniRule"/>
</dbReference>
<dbReference type="OrthoDB" id="1659429at2759"/>
<keyword evidence="8" id="KW-1185">Reference proteome</keyword>
<gene>
    <name evidence="7" type="ORF">NAEGRDRAFT_44414</name>
</gene>
<dbReference type="InParanoid" id="D2V919"/>
<dbReference type="AlphaFoldDB" id="D2V919"/>
<dbReference type="VEuPathDB" id="AmoebaDB:NAEGRDRAFT_44414"/>
<accession>D2V919</accession>
<dbReference type="Gene3D" id="2.70.98.10">
    <property type="match status" value="1"/>
</dbReference>
<evidence type="ECO:0000256" key="1">
    <source>
        <dbReference type="ARBA" id="ARBA00001096"/>
    </source>
</evidence>